<dbReference type="PANTHER" id="PTHR27001">
    <property type="entry name" value="OS01G0253100 PROTEIN"/>
    <property type="match status" value="1"/>
</dbReference>
<protein>
    <recommendedName>
        <fullName evidence="4">Protein kinase domain-containing protein</fullName>
    </recommendedName>
</protein>
<dbReference type="SUPFAM" id="SSF56112">
    <property type="entry name" value="Protein kinase-like (PK-like)"/>
    <property type="match status" value="1"/>
</dbReference>
<organism evidence="5 6">
    <name type="scientific">Stylosanthes scabra</name>
    <dbReference type="NCBI Taxonomy" id="79078"/>
    <lineage>
        <taxon>Eukaryota</taxon>
        <taxon>Viridiplantae</taxon>
        <taxon>Streptophyta</taxon>
        <taxon>Embryophyta</taxon>
        <taxon>Tracheophyta</taxon>
        <taxon>Spermatophyta</taxon>
        <taxon>Magnoliopsida</taxon>
        <taxon>eudicotyledons</taxon>
        <taxon>Gunneridae</taxon>
        <taxon>Pentapetalae</taxon>
        <taxon>rosids</taxon>
        <taxon>fabids</taxon>
        <taxon>Fabales</taxon>
        <taxon>Fabaceae</taxon>
        <taxon>Papilionoideae</taxon>
        <taxon>50 kb inversion clade</taxon>
        <taxon>dalbergioids sensu lato</taxon>
        <taxon>Dalbergieae</taxon>
        <taxon>Pterocarpus clade</taxon>
        <taxon>Stylosanthes</taxon>
    </lineage>
</organism>
<comment type="caution">
    <text evidence="5">The sequence shown here is derived from an EMBL/GenBank/DDBJ whole genome shotgun (WGS) entry which is preliminary data.</text>
</comment>
<reference evidence="5 6" key="1">
    <citation type="journal article" date="2023" name="Plants (Basel)">
        <title>Bridging the Gap: Combining Genomics and Transcriptomics Approaches to Understand Stylosanthes scabra, an Orphan Legume from the Brazilian Caatinga.</title>
        <authorList>
            <person name="Ferreira-Neto J.R.C."/>
            <person name="da Silva M.D."/>
            <person name="Binneck E."/>
            <person name="de Melo N.F."/>
            <person name="da Silva R.H."/>
            <person name="de Melo A.L.T.M."/>
            <person name="Pandolfi V."/>
            <person name="Bustamante F.O."/>
            <person name="Brasileiro-Vidal A.C."/>
            <person name="Benko-Iseppon A.M."/>
        </authorList>
    </citation>
    <scope>NUCLEOTIDE SEQUENCE [LARGE SCALE GENOMIC DNA]</scope>
    <source>
        <tissue evidence="5">Leaves</tissue>
    </source>
</reference>
<dbReference type="PROSITE" id="PS50011">
    <property type="entry name" value="PROTEIN_KINASE_DOM"/>
    <property type="match status" value="1"/>
</dbReference>
<keyword evidence="1" id="KW-0547">Nucleotide-binding</keyword>
<dbReference type="Proteomes" id="UP001341840">
    <property type="component" value="Unassembled WGS sequence"/>
</dbReference>
<dbReference type="InterPro" id="IPR000719">
    <property type="entry name" value="Prot_kinase_dom"/>
</dbReference>
<dbReference type="Gene3D" id="1.10.510.10">
    <property type="entry name" value="Transferase(Phosphotransferase) domain 1"/>
    <property type="match status" value="1"/>
</dbReference>
<sequence>MKPWGEETDQKLKIKVDHPRKDAQKMQSSHHGEEIPRMVIYPDEKTQEEGHVNGSFHIGDEMCEIEVDMQVKVSEDKTNQALSIENQDETMLESSETISCSICKSRSTGNIWKEKFTYEELEGATDGFSTQNSLCEGGCGPAFRGQIDELEIVVKKYFMTSFQAEKVIMSEVELLRNARHQNLIELLGSCLRESQLFIVYEHACNGSLDQHLSRASSRSLTWTERMKVATGVAKGLKYLHDNNIIHGRIKPSNILLDHDFNPKLAEFVFGKGSCEMKYNCKGNCGYKAPEYEEKGNLTDKTDVYSFGVILLELITGSMITEEESEQKYLTEWAIPLLRGRKYALLIDPNMSSPFDEQEVDLLVQITEKCLRKNPEERFTMNMIVSVLQGDVAVTGDSYVAEESSSSKKSCFFLCSASDATSSKGKKELSPLEEGICKEVVEEREDNITCSRSNNKTETREEEKVMETQKKESLGAKVHECNGWCLSYGGARHYYLHQKAKEYTACREFFIFSNILI</sequence>
<evidence type="ECO:0000259" key="4">
    <source>
        <dbReference type="PROSITE" id="PS50011"/>
    </source>
</evidence>
<dbReference type="EMBL" id="JASCZI010030950">
    <property type="protein sequence ID" value="MED6125459.1"/>
    <property type="molecule type" value="Genomic_DNA"/>
</dbReference>
<evidence type="ECO:0000313" key="5">
    <source>
        <dbReference type="EMBL" id="MED6125459.1"/>
    </source>
</evidence>
<evidence type="ECO:0000256" key="1">
    <source>
        <dbReference type="ARBA" id="ARBA00022741"/>
    </source>
</evidence>
<gene>
    <name evidence="5" type="ORF">PIB30_068741</name>
</gene>
<feature type="region of interest" description="Disordered" evidence="3">
    <location>
        <begin position="1"/>
        <end position="34"/>
    </location>
</feature>
<evidence type="ECO:0000256" key="2">
    <source>
        <dbReference type="ARBA" id="ARBA00022840"/>
    </source>
</evidence>
<feature type="domain" description="Protein kinase" evidence="4">
    <location>
        <begin position="128"/>
        <end position="399"/>
    </location>
</feature>
<accession>A0ABU6RNJ4</accession>
<dbReference type="PANTHER" id="PTHR27001:SF721">
    <property type="entry name" value="DUAL-SPECIFICITY KINASE DOMAIN PROTEIN"/>
    <property type="match status" value="1"/>
</dbReference>
<name>A0ABU6RNJ4_9FABA</name>
<proteinExistence type="predicted"/>
<dbReference type="InterPro" id="IPR011009">
    <property type="entry name" value="Kinase-like_dom_sf"/>
</dbReference>
<dbReference type="Gene3D" id="3.30.200.20">
    <property type="entry name" value="Phosphorylase Kinase, domain 1"/>
    <property type="match status" value="1"/>
</dbReference>
<keyword evidence="2" id="KW-0067">ATP-binding</keyword>
<dbReference type="Pfam" id="PF00069">
    <property type="entry name" value="Pkinase"/>
    <property type="match status" value="1"/>
</dbReference>
<keyword evidence="6" id="KW-1185">Reference proteome</keyword>
<evidence type="ECO:0000313" key="6">
    <source>
        <dbReference type="Proteomes" id="UP001341840"/>
    </source>
</evidence>
<evidence type="ECO:0000256" key="3">
    <source>
        <dbReference type="SAM" id="MobiDB-lite"/>
    </source>
</evidence>